<accession>A0A2W5PMF8</accession>
<dbReference type="Proteomes" id="UP000249417">
    <property type="component" value="Unassembled WGS sequence"/>
</dbReference>
<dbReference type="EMBL" id="QFQB01000134">
    <property type="protein sequence ID" value="PZQ43733.1"/>
    <property type="molecule type" value="Genomic_DNA"/>
</dbReference>
<dbReference type="NCBIfam" id="TIGR04256">
    <property type="entry name" value="GxxExxY"/>
    <property type="match status" value="1"/>
</dbReference>
<evidence type="ECO:0000313" key="1">
    <source>
        <dbReference type="EMBL" id="PZQ43733.1"/>
    </source>
</evidence>
<proteinExistence type="predicted"/>
<reference evidence="1 2" key="1">
    <citation type="submission" date="2017-08" db="EMBL/GenBank/DDBJ databases">
        <title>Infants hospitalized years apart are colonized by the same room-sourced microbial strains.</title>
        <authorList>
            <person name="Brooks B."/>
            <person name="Olm M.R."/>
            <person name="Firek B.A."/>
            <person name="Baker R."/>
            <person name="Thomas B.C."/>
            <person name="Morowitz M.J."/>
            <person name="Banfield J.F."/>
        </authorList>
    </citation>
    <scope>NUCLEOTIDE SEQUENCE [LARGE SCALE GENOMIC DNA]</scope>
    <source>
        <strain evidence="1">S2_005_002_R2_29</strain>
    </source>
</reference>
<dbReference type="AlphaFoldDB" id="A0A2W5PMF8"/>
<comment type="caution">
    <text evidence="1">The sequence shown here is derived from an EMBL/GenBank/DDBJ whole genome shotgun (WGS) entry which is preliminary data.</text>
</comment>
<gene>
    <name evidence="1" type="ORF">DI551_11565</name>
</gene>
<sequence length="136" mass="15334">MKLLNTERTELFTEDLNNLSGIVVDCAVQIHKKLGPGLLESAYQQALAHLLIKSKISFEKEKLVPVVLDDLQIDAGYRADFIINNQIIVETKSVEKLVPLHTAQILTYMKLGGFKLGLLLNFNTPLMKDGIQRFRI</sequence>
<protein>
    <submittedName>
        <fullName evidence="1">GxxExxY protein</fullName>
    </submittedName>
</protein>
<dbReference type="InterPro" id="IPR026350">
    <property type="entry name" value="GxxExxY"/>
</dbReference>
<dbReference type="Pfam" id="PF13366">
    <property type="entry name" value="PDDEXK_3"/>
    <property type="match status" value="1"/>
</dbReference>
<organism evidence="1 2">
    <name type="scientific">Micavibrio aeruginosavorus</name>
    <dbReference type="NCBI Taxonomy" id="349221"/>
    <lineage>
        <taxon>Bacteria</taxon>
        <taxon>Pseudomonadati</taxon>
        <taxon>Bdellovibrionota</taxon>
        <taxon>Bdellovibrionia</taxon>
        <taxon>Bdellovibrionales</taxon>
        <taxon>Pseudobdellovibrionaceae</taxon>
        <taxon>Micavibrio</taxon>
    </lineage>
</organism>
<name>A0A2W5PMF8_9BACT</name>
<evidence type="ECO:0000313" key="2">
    <source>
        <dbReference type="Proteomes" id="UP000249417"/>
    </source>
</evidence>